<dbReference type="Pfam" id="PF13561">
    <property type="entry name" value="adh_short_C2"/>
    <property type="match status" value="1"/>
</dbReference>
<dbReference type="AlphaFoldDB" id="A0AAV2C9A4"/>
<keyword evidence="2" id="KW-0560">Oxidoreductase</keyword>
<name>A0AAV2C9A4_9ROSI</name>
<dbReference type="PANTHER" id="PTHR43180:SF42">
    <property type="entry name" value="SHORT-CHAIN DEHYDROGENASE REDUCTASE ATA1"/>
    <property type="match status" value="1"/>
</dbReference>
<keyword evidence="4" id="KW-1185">Reference proteome</keyword>
<dbReference type="InterPro" id="IPR036291">
    <property type="entry name" value="NAD(P)-bd_dom_sf"/>
</dbReference>
<dbReference type="Proteomes" id="UP001497516">
    <property type="component" value="Chromosome 1"/>
</dbReference>
<organism evidence="3 4">
    <name type="scientific">Linum trigynum</name>
    <dbReference type="NCBI Taxonomy" id="586398"/>
    <lineage>
        <taxon>Eukaryota</taxon>
        <taxon>Viridiplantae</taxon>
        <taxon>Streptophyta</taxon>
        <taxon>Embryophyta</taxon>
        <taxon>Tracheophyta</taxon>
        <taxon>Spermatophyta</taxon>
        <taxon>Magnoliopsida</taxon>
        <taxon>eudicotyledons</taxon>
        <taxon>Gunneridae</taxon>
        <taxon>Pentapetalae</taxon>
        <taxon>rosids</taxon>
        <taxon>fabids</taxon>
        <taxon>Malpighiales</taxon>
        <taxon>Linaceae</taxon>
        <taxon>Linum</taxon>
    </lineage>
</organism>
<dbReference type="EMBL" id="OZ034813">
    <property type="protein sequence ID" value="CAL1352592.1"/>
    <property type="molecule type" value="Genomic_DNA"/>
</dbReference>
<evidence type="ECO:0000256" key="2">
    <source>
        <dbReference type="ARBA" id="ARBA00023002"/>
    </source>
</evidence>
<dbReference type="PANTHER" id="PTHR43180">
    <property type="entry name" value="3-OXOACYL-(ACYL-CARRIER-PROTEIN) REDUCTASE (AFU_ORTHOLOGUE AFUA_6G11210)"/>
    <property type="match status" value="1"/>
</dbReference>
<accession>A0AAV2C9A4</accession>
<evidence type="ECO:0000313" key="3">
    <source>
        <dbReference type="EMBL" id="CAL1352592.1"/>
    </source>
</evidence>
<dbReference type="Gene3D" id="3.40.50.720">
    <property type="entry name" value="NAD(P)-binding Rossmann-like Domain"/>
    <property type="match status" value="1"/>
</dbReference>
<dbReference type="SUPFAM" id="SSF51735">
    <property type="entry name" value="NAD(P)-binding Rossmann-fold domains"/>
    <property type="match status" value="1"/>
</dbReference>
<evidence type="ECO:0000256" key="1">
    <source>
        <dbReference type="ARBA" id="ARBA00006484"/>
    </source>
</evidence>
<comment type="similarity">
    <text evidence="1">Belongs to the short-chain dehydrogenases/reductases (SDR) family.</text>
</comment>
<reference evidence="3 4" key="1">
    <citation type="submission" date="2024-04" db="EMBL/GenBank/DDBJ databases">
        <authorList>
            <person name="Fracassetti M."/>
        </authorList>
    </citation>
    <scope>NUCLEOTIDE SEQUENCE [LARGE SCALE GENOMIC DNA]</scope>
</reference>
<gene>
    <name evidence="3" type="ORF">LTRI10_LOCUS552</name>
</gene>
<dbReference type="PRINTS" id="PR00080">
    <property type="entry name" value="SDRFAMILY"/>
</dbReference>
<dbReference type="GO" id="GO:0016491">
    <property type="term" value="F:oxidoreductase activity"/>
    <property type="evidence" value="ECO:0007669"/>
    <property type="project" value="UniProtKB-KW"/>
</dbReference>
<dbReference type="InterPro" id="IPR002347">
    <property type="entry name" value="SDR_fam"/>
</dbReference>
<proteinExistence type="inferred from homology"/>
<protein>
    <submittedName>
        <fullName evidence="3">Uncharacterized protein</fullName>
    </submittedName>
</protein>
<dbReference type="PRINTS" id="PR00081">
    <property type="entry name" value="GDHRDH"/>
</dbReference>
<sequence length="306" mass="31500">MHITEPNPTAFSQSEIQQTLEMEPQVLAPTGIQKSSSMRLPGKVAVITGGARGIGAGTAKLFAANGAHVVIADVLDDIGAALAVSIGGRYIHCDVTLESDVEAAVNLAVTWKGKIDIMFNNAGIPGRDGSITNLDPGDTNRILAVNLQGVLNGIKHAARSMIRTGTRGSIICAASSAAVMGGLGSHGYTASKGAVVAAARSSACELGEYGIRVNCISAHGVPSEMLVGAFRRILGRAEMAAEEVAEIVGERGSLVKGRGGKVEDVAYGAVFLASEEEAGFVTGHNLVIDGGYTCADGNMSFIYKED</sequence>
<dbReference type="FunFam" id="3.40.50.720:FF:000084">
    <property type="entry name" value="Short-chain dehydrogenase reductase"/>
    <property type="match status" value="1"/>
</dbReference>
<evidence type="ECO:0000313" key="4">
    <source>
        <dbReference type="Proteomes" id="UP001497516"/>
    </source>
</evidence>